<proteinExistence type="predicted"/>
<organism evidence="1 2">
    <name type="scientific">Paracoccus yeei</name>
    <dbReference type="NCBI Taxonomy" id="147645"/>
    <lineage>
        <taxon>Bacteria</taxon>
        <taxon>Pseudomonadati</taxon>
        <taxon>Pseudomonadota</taxon>
        <taxon>Alphaproteobacteria</taxon>
        <taxon>Rhodobacterales</taxon>
        <taxon>Paracoccaceae</taxon>
        <taxon>Paracoccus</taxon>
    </lineage>
</organism>
<dbReference type="AlphaFoldDB" id="A0A386ULB3"/>
<dbReference type="Proteomes" id="UP000272010">
    <property type="component" value="Chromosome"/>
</dbReference>
<reference evidence="2" key="1">
    <citation type="submission" date="2018-07" db="EMBL/GenBank/DDBJ databases">
        <title>Genome Structure of the Opportunistic Pathogen Paracoccus yeei (Alphaproteobacteria) and Identification of Putative Virulence Factors.</title>
        <authorList>
            <person name="Lasek R."/>
            <person name="Szuplewska M."/>
            <person name="Mitura M."/>
            <person name="Decewicz P."/>
            <person name="Chmielowska C."/>
            <person name="Pawlot A."/>
            <person name="Sentkowska D."/>
            <person name="Czarnecki J."/>
            <person name="Bartosik D."/>
        </authorList>
    </citation>
    <scope>NUCLEOTIDE SEQUENCE [LARGE SCALE GENOMIC DNA]</scope>
    <source>
        <strain evidence="2">CCUG 32053</strain>
    </source>
</reference>
<evidence type="ECO:0000313" key="2">
    <source>
        <dbReference type="Proteomes" id="UP000272010"/>
    </source>
</evidence>
<evidence type="ECO:0000313" key="1">
    <source>
        <dbReference type="EMBL" id="AYF01296.1"/>
    </source>
</evidence>
<name>A0A386ULB3_9RHOB</name>
<gene>
    <name evidence="1" type="ORF">PY32053_01669</name>
</gene>
<protein>
    <submittedName>
        <fullName evidence="1">Uncharacterized protein</fullName>
    </submittedName>
</protein>
<sequence length="61" mass="6621">MTRHRFVEGNGGTIVDRFTGIAVAKVEVLNLDTATAQRVVTTIIDALHVEFGPRSVLEVKA</sequence>
<accession>A0A386ULB3</accession>
<dbReference type="RefSeq" id="WP_120441717.1">
    <property type="nucleotide sequence ID" value="NZ_CAJGAB010000011.1"/>
</dbReference>
<dbReference type="EMBL" id="CP031078">
    <property type="protein sequence ID" value="AYF01296.1"/>
    <property type="molecule type" value="Genomic_DNA"/>
</dbReference>